<gene>
    <name evidence="2" type="ORF">FOZ63_021533</name>
</gene>
<dbReference type="EMBL" id="JABANO010008056">
    <property type="protein sequence ID" value="KAF4749146.1"/>
    <property type="molecule type" value="Genomic_DNA"/>
</dbReference>
<evidence type="ECO:0000313" key="2">
    <source>
        <dbReference type="EMBL" id="KAF4749146.1"/>
    </source>
</evidence>
<dbReference type="AlphaFoldDB" id="A0A7J6TXL3"/>
<accession>A0A7J6TXL3</accession>
<feature type="chain" id="PRO_5029539230" description="MORN repeat containing" evidence="1">
    <location>
        <begin position="23"/>
        <end position="941"/>
    </location>
</feature>
<feature type="non-terminal residue" evidence="2">
    <location>
        <position position="1"/>
    </location>
</feature>
<evidence type="ECO:0000313" key="3">
    <source>
        <dbReference type="Proteomes" id="UP000553632"/>
    </source>
</evidence>
<evidence type="ECO:0008006" key="4">
    <source>
        <dbReference type="Google" id="ProtNLM"/>
    </source>
</evidence>
<protein>
    <recommendedName>
        <fullName evidence="4">MORN repeat containing</fullName>
    </recommendedName>
</protein>
<comment type="caution">
    <text evidence="2">The sequence shown here is derived from an EMBL/GenBank/DDBJ whole genome shotgun (WGS) entry which is preliminary data.</text>
</comment>
<keyword evidence="1" id="KW-0732">Signal</keyword>
<dbReference type="Proteomes" id="UP000553632">
    <property type="component" value="Unassembled WGS sequence"/>
</dbReference>
<organism evidence="2 3">
    <name type="scientific">Perkinsus olseni</name>
    <name type="common">Perkinsus atlanticus</name>
    <dbReference type="NCBI Taxonomy" id="32597"/>
    <lineage>
        <taxon>Eukaryota</taxon>
        <taxon>Sar</taxon>
        <taxon>Alveolata</taxon>
        <taxon>Perkinsozoa</taxon>
        <taxon>Perkinsea</taxon>
        <taxon>Perkinsida</taxon>
        <taxon>Perkinsidae</taxon>
        <taxon>Perkinsus</taxon>
    </lineage>
</organism>
<name>A0A7J6TXL3_PEROL</name>
<dbReference type="PANTHER" id="PTHR23084">
    <property type="entry name" value="PHOSPHATIDYLINOSITOL-4-PHOSPHATE 5-KINASE RELATED"/>
    <property type="match status" value="1"/>
</dbReference>
<sequence length="941" mass="105044">MYFPRFTLVVAVMAALLTETSAVRLHRKGRGGGDTKPKSGLFSKVFKRTLYDKLKTALCSSPLLRGESFPFAFSGPLMMSGFVRRVGPRLMQVNSLRPYGQPVTTKLPYEPWPYDHRYIGMTAREVITKFKVAAFPLKNFPETLLDAKVDEIYQRSAKMRLKSCTDNPIGGLLQAPEAPTILPKAQQDATVYQARYQTQWTEAYQRSYWKDSRRMIAAAGTHHLRAPPAMFLSPLARVVNSKSSWCTSPKNRLQSARWLDTAMLVATLSLLACLSAASPTTVRVNIVVTTQVPGVEVFDLIDNDNGEVLEWWPLNGTATTVLGNTDHSDQLFRARFEVEDLGEKVGAWREGCEDDEFVCARPDRNFVMAKLILKESMFTNNGYKRSKVSFALRKDITAWYASSRQAARPEEMPLVSGGVAAAESDTWMLTLPDDLHARVRRECMASLYKWIRRTHVLEFTALYGVRIYREGSVLHVHTDRPMTHILSCILNVRSTGPQWPLIIQGFDDEFGEVVLEEGELLLYESASSPHGRVGRLGRGGEVANVFIHFKPQGWPQMFLGDESVRRRPVYFRIESMAAAGGTVGLPEVADPPTLHFGEFKFPNGGRYRGQYILEPITQPVGDEEGEDEKPIEYRKIIHGEGEYRNKGHHFKGMWHRGARVYGTQKFKNGDSYTGHFDYTDRKGGDSARVLTNTYQGFGGYVWCLPKGRHQKDQTFEGMWHSGKMHGYGKYLHFVEGVNCKEFYGVSLEGSFDSGRQSAAKYMSWYRSILESGLREALRDLSQKVFAITAGGLNPDDPTRQALAIEHLMAGPSKQIGPPAGDDGPDVQCVWTQYPPGVVEAPAALTAKAGESLPTVRSLVVREKMLNAIGSMLGESTDATEQSEGVENNGSAQGVVFEPLTDEGAKDLIDSPQLCISHQVARVRVVYPDPRGDSAEPLRGYM</sequence>
<reference evidence="2 3" key="1">
    <citation type="submission" date="2020-04" db="EMBL/GenBank/DDBJ databases">
        <title>Perkinsus olseni comparative genomics.</title>
        <authorList>
            <person name="Bogema D.R."/>
        </authorList>
    </citation>
    <scope>NUCLEOTIDE SEQUENCE [LARGE SCALE GENOMIC DNA]</scope>
    <source>
        <strain evidence="2 3">ATCC PRA-207</strain>
    </source>
</reference>
<proteinExistence type="predicted"/>
<evidence type="ECO:0000256" key="1">
    <source>
        <dbReference type="SAM" id="SignalP"/>
    </source>
</evidence>
<dbReference type="PANTHER" id="PTHR23084:SF179">
    <property type="entry name" value="OS10G0565000 PROTEIN"/>
    <property type="match status" value="1"/>
</dbReference>
<feature type="signal peptide" evidence="1">
    <location>
        <begin position="1"/>
        <end position="22"/>
    </location>
</feature>
<keyword evidence="3" id="KW-1185">Reference proteome</keyword>